<dbReference type="PANTHER" id="PTHR11439">
    <property type="entry name" value="GAG-POL-RELATED RETROTRANSPOSON"/>
    <property type="match status" value="1"/>
</dbReference>
<dbReference type="EMBL" id="UZAU01000042">
    <property type="status" value="NOT_ANNOTATED_CDS"/>
    <property type="molecule type" value="Genomic_DNA"/>
</dbReference>
<feature type="domain" description="Reverse transcriptase Ty1/copia-type" evidence="1">
    <location>
        <begin position="11"/>
        <end position="254"/>
    </location>
</feature>
<organism evidence="2 3">
    <name type="scientific">Cannabis sativa</name>
    <name type="common">Hemp</name>
    <name type="synonym">Marijuana</name>
    <dbReference type="NCBI Taxonomy" id="3483"/>
    <lineage>
        <taxon>Eukaryota</taxon>
        <taxon>Viridiplantae</taxon>
        <taxon>Streptophyta</taxon>
        <taxon>Embryophyta</taxon>
        <taxon>Tracheophyta</taxon>
        <taxon>Spermatophyta</taxon>
        <taxon>Magnoliopsida</taxon>
        <taxon>eudicotyledons</taxon>
        <taxon>Gunneridae</taxon>
        <taxon>Pentapetalae</taxon>
        <taxon>rosids</taxon>
        <taxon>fabids</taxon>
        <taxon>Rosales</taxon>
        <taxon>Cannabaceae</taxon>
        <taxon>Cannabis</taxon>
    </lineage>
</organism>
<dbReference type="PANTHER" id="PTHR11439:SF455">
    <property type="entry name" value="RLK (RECEPTOR-LIKE PROTEIN KINASE) 8, PUTATIVE-RELATED"/>
    <property type="match status" value="1"/>
</dbReference>
<evidence type="ECO:0000313" key="3">
    <source>
        <dbReference type="Proteomes" id="UP000596661"/>
    </source>
</evidence>
<dbReference type="InterPro" id="IPR043502">
    <property type="entry name" value="DNA/RNA_pol_sf"/>
</dbReference>
<sequence length="344" mass="38574">MQTENVALKKNKTWSLVKLPPNRTPIGWKGVYRVKEDAEGNVTTLKARLVAKGYHQQVGFNFNENFGPIVKLIIIRVILTLAVTKGWTIRQLDVNNIFLNGDLQEEIFMVQSPSFIDPNEPDKVCKLHKALYGLKQAPRTWFQKLASALTSLGFISTKIDHSLFINLSSQSCIYILIYVDDILITGSDNTQVSHLISALSNKFSLKDLGTVNFFLGIPVIPNVDGILLSQQKYIQDLLCKAEMQGVKTQSTPMNSGLRLSNYGSDHALDPSGYRSIVGVLQYATITRPDIAFSVNKVCQFMRDLLQSHIVAVKRILRYLDGSLDYGLHLQKATHLRLEAYCDAD</sequence>
<dbReference type="Gramene" id="evm.model.01.1683">
    <property type="protein sequence ID" value="cds.evm.model.01.1683"/>
    <property type="gene ID" value="evm.TU.01.1683"/>
</dbReference>
<dbReference type="AlphaFoldDB" id="A0A803NI33"/>
<dbReference type="SUPFAM" id="SSF56672">
    <property type="entry name" value="DNA/RNA polymerases"/>
    <property type="match status" value="1"/>
</dbReference>
<dbReference type="InterPro" id="IPR013103">
    <property type="entry name" value="RVT_2"/>
</dbReference>
<reference evidence="2" key="2">
    <citation type="submission" date="2021-03" db="UniProtKB">
        <authorList>
            <consortium name="EnsemblPlants"/>
        </authorList>
    </citation>
    <scope>IDENTIFICATION</scope>
</reference>
<dbReference type="EnsemblPlants" id="evm.model.01.1683">
    <property type="protein sequence ID" value="cds.evm.model.01.1683"/>
    <property type="gene ID" value="evm.TU.01.1683"/>
</dbReference>
<evidence type="ECO:0000313" key="2">
    <source>
        <dbReference type="EnsemblPlants" id="cds.evm.model.01.1683"/>
    </source>
</evidence>
<evidence type="ECO:0000259" key="1">
    <source>
        <dbReference type="Pfam" id="PF07727"/>
    </source>
</evidence>
<reference evidence="2" key="1">
    <citation type="submission" date="2018-11" db="EMBL/GenBank/DDBJ databases">
        <authorList>
            <person name="Grassa J C."/>
        </authorList>
    </citation>
    <scope>NUCLEOTIDE SEQUENCE [LARGE SCALE GENOMIC DNA]</scope>
</reference>
<accession>A0A803NI33</accession>
<dbReference type="Pfam" id="PF07727">
    <property type="entry name" value="RVT_2"/>
    <property type="match status" value="1"/>
</dbReference>
<dbReference type="OMA" id="HTSCDIT"/>
<keyword evidence="3" id="KW-1185">Reference proteome</keyword>
<dbReference type="Proteomes" id="UP000596661">
    <property type="component" value="Chromosome 1"/>
</dbReference>
<name>A0A803NI33_CANSA</name>
<proteinExistence type="predicted"/>
<protein>
    <recommendedName>
        <fullName evidence="1">Reverse transcriptase Ty1/copia-type domain-containing protein</fullName>
    </recommendedName>
</protein>